<dbReference type="Gene3D" id="1.25.40.10">
    <property type="entry name" value="Tetratricopeptide repeat domain"/>
    <property type="match status" value="1"/>
</dbReference>
<dbReference type="Proteomes" id="UP000031668">
    <property type="component" value="Unassembled WGS sequence"/>
</dbReference>
<organism evidence="1 2">
    <name type="scientific">Thelohanellus kitauei</name>
    <name type="common">Myxosporean</name>
    <dbReference type="NCBI Taxonomy" id="669202"/>
    <lineage>
        <taxon>Eukaryota</taxon>
        <taxon>Metazoa</taxon>
        <taxon>Cnidaria</taxon>
        <taxon>Myxozoa</taxon>
        <taxon>Myxosporea</taxon>
        <taxon>Bivalvulida</taxon>
        <taxon>Platysporina</taxon>
        <taxon>Myxobolidae</taxon>
        <taxon>Thelohanellus</taxon>
    </lineage>
</organism>
<evidence type="ECO:0000313" key="1">
    <source>
        <dbReference type="EMBL" id="KII65186.1"/>
    </source>
</evidence>
<proteinExistence type="predicted"/>
<evidence type="ECO:0000313" key="2">
    <source>
        <dbReference type="Proteomes" id="UP000031668"/>
    </source>
</evidence>
<comment type="caution">
    <text evidence="1">The sequence shown here is derived from an EMBL/GenBank/DDBJ whole genome shotgun (WGS) entry which is preliminary data.</text>
</comment>
<sequence length="198" mass="23129">MKEFSVTTFRRFESERCNKFEEAGDAYFKGAELLNAHPDDQWDIFFDYARSAKCFIKIKSKRANTCFHKAISALVKDRSYNTAIEYSYRYGYQIEKELCDTNLSDKLYKRADTLSRKHHKPHTCVMTTFDLAKYEKDIGKAKDDHQKFYIEIIGGKPVESNFPRNLMVLAVGLCRSCVETFEKLEEIIKVSQKLQANK</sequence>
<dbReference type="EMBL" id="JWZT01003962">
    <property type="protein sequence ID" value="KII65186.1"/>
    <property type="molecule type" value="Genomic_DNA"/>
</dbReference>
<accession>A0A0C2MDH3</accession>
<dbReference type="SUPFAM" id="SSF48452">
    <property type="entry name" value="TPR-like"/>
    <property type="match status" value="1"/>
</dbReference>
<dbReference type="OrthoDB" id="9984275at2759"/>
<dbReference type="AlphaFoldDB" id="A0A0C2MDH3"/>
<protein>
    <submittedName>
        <fullName evidence="1">Uncharacterized protein</fullName>
    </submittedName>
</protein>
<name>A0A0C2MDH3_THEKT</name>
<keyword evidence="2" id="KW-1185">Reference proteome</keyword>
<dbReference type="InterPro" id="IPR011990">
    <property type="entry name" value="TPR-like_helical_dom_sf"/>
</dbReference>
<dbReference type="Pfam" id="PF14938">
    <property type="entry name" value="SNAP"/>
    <property type="match status" value="1"/>
</dbReference>
<reference evidence="1 2" key="1">
    <citation type="journal article" date="2014" name="Genome Biol. Evol.">
        <title>The genome of the myxosporean Thelohanellus kitauei shows adaptations to nutrient acquisition within its fish host.</title>
        <authorList>
            <person name="Yang Y."/>
            <person name="Xiong J."/>
            <person name="Zhou Z."/>
            <person name="Huo F."/>
            <person name="Miao W."/>
            <person name="Ran C."/>
            <person name="Liu Y."/>
            <person name="Zhang J."/>
            <person name="Feng J."/>
            <person name="Wang M."/>
            <person name="Wang M."/>
            <person name="Wang L."/>
            <person name="Yao B."/>
        </authorList>
    </citation>
    <scope>NUCLEOTIDE SEQUENCE [LARGE SCALE GENOMIC DNA]</scope>
    <source>
        <strain evidence="1">Wuqing</strain>
    </source>
</reference>
<gene>
    <name evidence="1" type="ORF">RF11_13432</name>
</gene>